<feature type="binding site" evidence="2">
    <location>
        <position position="185"/>
    </location>
    <ligand>
        <name>Zn(2+)</name>
        <dbReference type="ChEBI" id="CHEBI:29105"/>
        <note>catalytic</note>
    </ligand>
</feature>
<evidence type="ECO:0000259" key="5">
    <source>
        <dbReference type="PROSITE" id="PS51864"/>
    </source>
</evidence>
<evidence type="ECO:0000256" key="2">
    <source>
        <dbReference type="PROSITE-ProRule" id="PRU01211"/>
    </source>
</evidence>
<keyword evidence="2 3" id="KW-0645">Protease</keyword>
<dbReference type="CDD" id="cd04280">
    <property type="entry name" value="ZnMc_astacin_like"/>
    <property type="match status" value="1"/>
</dbReference>
<dbReference type="SMART" id="SM00235">
    <property type="entry name" value="ZnMc"/>
    <property type="match status" value="1"/>
</dbReference>
<comment type="caution">
    <text evidence="6">The sequence shown here is derived from an EMBL/GenBank/DDBJ whole genome shotgun (WGS) entry which is preliminary data.</text>
</comment>
<keyword evidence="7" id="KW-1185">Reference proteome</keyword>
<accession>A0ABR1BLR5</accession>
<protein>
    <recommendedName>
        <fullName evidence="3">Metalloendopeptidase</fullName>
        <ecNumber evidence="3">3.4.24.-</ecNumber>
    </recommendedName>
</protein>
<feature type="active site" evidence="2">
    <location>
        <position position="186"/>
    </location>
</feature>
<dbReference type="PANTHER" id="PTHR10127">
    <property type="entry name" value="DISCOIDIN, CUB, EGF, LAMININ , AND ZINC METALLOPROTEASE DOMAIN CONTAINING"/>
    <property type="match status" value="1"/>
</dbReference>
<feature type="binding site" evidence="2">
    <location>
        <position position="189"/>
    </location>
    <ligand>
        <name>Zn(2+)</name>
        <dbReference type="ChEBI" id="CHEBI:29105"/>
        <note>catalytic</note>
    </ligand>
</feature>
<keyword evidence="4" id="KW-1133">Transmembrane helix</keyword>
<dbReference type="Proteomes" id="UP001303046">
    <property type="component" value="Unassembled WGS sequence"/>
</dbReference>
<gene>
    <name evidence="6" type="primary">Necator_chrI.g525</name>
    <name evidence="6" type="ORF">RB195_004403</name>
</gene>
<feature type="binding site" evidence="2">
    <location>
        <position position="195"/>
    </location>
    <ligand>
        <name>Zn(2+)</name>
        <dbReference type="ChEBI" id="CHEBI:29105"/>
        <note>catalytic</note>
    </ligand>
</feature>
<organism evidence="6 7">
    <name type="scientific">Necator americanus</name>
    <name type="common">Human hookworm</name>
    <dbReference type="NCBI Taxonomy" id="51031"/>
    <lineage>
        <taxon>Eukaryota</taxon>
        <taxon>Metazoa</taxon>
        <taxon>Ecdysozoa</taxon>
        <taxon>Nematoda</taxon>
        <taxon>Chromadorea</taxon>
        <taxon>Rhabditida</taxon>
        <taxon>Rhabditina</taxon>
        <taxon>Rhabditomorpha</taxon>
        <taxon>Strongyloidea</taxon>
        <taxon>Ancylostomatidae</taxon>
        <taxon>Bunostominae</taxon>
        <taxon>Necator</taxon>
    </lineage>
</organism>
<evidence type="ECO:0000256" key="1">
    <source>
        <dbReference type="ARBA" id="ARBA00023157"/>
    </source>
</evidence>
<comment type="cofactor">
    <cofactor evidence="2 3">
        <name>Zn(2+)</name>
        <dbReference type="ChEBI" id="CHEBI:29105"/>
    </cofactor>
    <text evidence="2 3">Binds 1 zinc ion per subunit.</text>
</comment>
<keyword evidence="1" id="KW-1015">Disulfide bond</keyword>
<feature type="transmembrane region" description="Helical" evidence="4">
    <location>
        <begin position="12"/>
        <end position="34"/>
    </location>
</feature>
<reference evidence="6 7" key="1">
    <citation type="submission" date="2023-08" db="EMBL/GenBank/DDBJ databases">
        <title>A Necator americanus chromosomal reference genome.</title>
        <authorList>
            <person name="Ilik V."/>
            <person name="Petrzelkova K.J."/>
            <person name="Pardy F."/>
            <person name="Fuh T."/>
            <person name="Niatou-Singa F.S."/>
            <person name="Gouil Q."/>
            <person name="Baker L."/>
            <person name="Ritchie M.E."/>
            <person name="Jex A.R."/>
            <person name="Gazzola D."/>
            <person name="Li H."/>
            <person name="Toshio Fujiwara R."/>
            <person name="Zhan B."/>
            <person name="Aroian R.V."/>
            <person name="Pafco B."/>
            <person name="Schwarz E.M."/>
        </authorList>
    </citation>
    <scope>NUCLEOTIDE SEQUENCE [LARGE SCALE GENOMIC DNA]</scope>
    <source>
        <strain evidence="6 7">Aroian</strain>
        <tissue evidence="6">Whole animal</tissue>
    </source>
</reference>
<dbReference type="InterPro" id="IPR006026">
    <property type="entry name" value="Peptidase_Metallo"/>
</dbReference>
<dbReference type="InterPro" id="IPR024079">
    <property type="entry name" value="MetalloPept_cat_dom_sf"/>
</dbReference>
<dbReference type="PANTHER" id="PTHR10127:SF880">
    <property type="entry name" value="ZINC METALLOPROTEINASE NAS-5"/>
    <property type="match status" value="1"/>
</dbReference>
<dbReference type="EC" id="3.4.24.-" evidence="3"/>
<evidence type="ECO:0000256" key="4">
    <source>
        <dbReference type="SAM" id="Phobius"/>
    </source>
</evidence>
<keyword evidence="2 3" id="KW-0479">Metal-binding</keyword>
<evidence type="ECO:0000256" key="3">
    <source>
        <dbReference type="RuleBase" id="RU361183"/>
    </source>
</evidence>
<dbReference type="PROSITE" id="PS51864">
    <property type="entry name" value="ASTACIN"/>
    <property type="match status" value="1"/>
</dbReference>
<sequence length="374" mass="42870">MCSNCLNTGPALNLHCILLSFSVFCFLLTTRMAVIQIVGQLLSFLTVVQMVSGRAKPINIFTQKNGADILQLRGKEGKMFNALYKTSPLKWNVKDKDGNFVIPYQIAARFEPPTLTRIIGKAMRRVEDNTCIRFRKRKNEEDYIEIQSKPGEGCYTSVGRPGGKSVLMLEHGSEETCMAVELVLHELFHVIGLWHEHMRADRDKYIKVHYKNIERSYWSQFDKVSPLEATTYNVPYDYKSIMHYDKTSFAIEGKISMETRDPRYQDVIGNQMDASPNDYRKICEIYQCNKCMGAKTGYSSNNSGGVKPPIIVTPPSNKNNCRDSNRSFCNALLRTRKHYCTPKDKQFCCATCKTVGKGYRNPFFFESYAPFDRF</sequence>
<dbReference type="InterPro" id="IPR001506">
    <property type="entry name" value="Peptidase_M12A"/>
</dbReference>
<keyword evidence="2 3" id="KW-0378">Hydrolase</keyword>
<comment type="caution">
    <text evidence="2">Lacks conserved residue(s) required for the propagation of feature annotation.</text>
</comment>
<feature type="domain" description="Peptidase M12A" evidence="5">
    <location>
        <begin position="81"/>
        <end position="289"/>
    </location>
</feature>
<dbReference type="Gene3D" id="3.40.390.10">
    <property type="entry name" value="Collagenase (Catalytic Domain)"/>
    <property type="match status" value="1"/>
</dbReference>
<dbReference type="InterPro" id="IPR034035">
    <property type="entry name" value="Astacin-like_dom"/>
</dbReference>
<dbReference type="SUPFAM" id="SSF55486">
    <property type="entry name" value="Metalloproteases ('zincins'), catalytic domain"/>
    <property type="match status" value="1"/>
</dbReference>
<dbReference type="EMBL" id="JAVFWL010000001">
    <property type="protein sequence ID" value="KAK6726063.1"/>
    <property type="molecule type" value="Genomic_DNA"/>
</dbReference>
<dbReference type="Pfam" id="PF01400">
    <property type="entry name" value="Astacin"/>
    <property type="match status" value="1"/>
</dbReference>
<keyword evidence="2 3" id="KW-0482">Metalloprotease</keyword>
<evidence type="ECO:0000313" key="6">
    <source>
        <dbReference type="EMBL" id="KAK6726063.1"/>
    </source>
</evidence>
<dbReference type="PRINTS" id="PR00480">
    <property type="entry name" value="ASTACIN"/>
</dbReference>
<evidence type="ECO:0000313" key="7">
    <source>
        <dbReference type="Proteomes" id="UP001303046"/>
    </source>
</evidence>
<name>A0ABR1BLR5_NECAM</name>
<keyword evidence="4" id="KW-0472">Membrane</keyword>
<keyword evidence="2 3" id="KW-0862">Zinc</keyword>
<keyword evidence="4" id="KW-0812">Transmembrane</keyword>
<proteinExistence type="predicted"/>